<dbReference type="AlphaFoldDB" id="A0A1E7EMN4"/>
<name>A0A1E7EMN4_9STRA</name>
<dbReference type="EMBL" id="KV784388">
    <property type="protein sequence ID" value="OEU07190.1"/>
    <property type="molecule type" value="Genomic_DNA"/>
</dbReference>
<gene>
    <name evidence="1" type="ORF">FRACYDRAFT_251493</name>
</gene>
<keyword evidence="2" id="KW-1185">Reference proteome</keyword>
<accession>A0A1E7EMN4</accession>
<dbReference type="Proteomes" id="UP000095751">
    <property type="component" value="Unassembled WGS sequence"/>
</dbReference>
<sequence length="133" mass="15100">MSINTPPVFMFCHFSPVRPNPAPTTCLAWIVDAEAATLVGIEAKKAASTVTKNESSRRMVKDDFVRDRNGSRKLLQLTMARTKMVLQRYQSHGWHLLKEMQRVLPCSRIRICCCMLGESPQMLAFLYGELVIL</sequence>
<evidence type="ECO:0000313" key="1">
    <source>
        <dbReference type="EMBL" id="OEU07190.1"/>
    </source>
</evidence>
<evidence type="ECO:0000313" key="2">
    <source>
        <dbReference type="Proteomes" id="UP000095751"/>
    </source>
</evidence>
<proteinExistence type="predicted"/>
<organism evidence="1 2">
    <name type="scientific">Fragilariopsis cylindrus CCMP1102</name>
    <dbReference type="NCBI Taxonomy" id="635003"/>
    <lineage>
        <taxon>Eukaryota</taxon>
        <taxon>Sar</taxon>
        <taxon>Stramenopiles</taxon>
        <taxon>Ochrophyta</taxon>
        <taxon>Bacillariophyta</taxon>
        <taxon>Bacillariophyceae</taxon>
        <taxon>Bacillariophycidae</taxon>
        <taxon>Bacillariales</taxon>
        <taxon>Bacillariaceae</taxon>
        <taxon>Fragilariopsis</taxon>
    </lineage>
</organism>
<protein>
    <submittedName>
        <fullName evidence="1">Uncharacterized protein</fullName>
    </submittedName>
</protein>
<reference evidence="1 2" key="1">
    <citation type="submission" date="2016-09" db="EMBL/GenBank/DDBJ databases">
        <title>Extensive genetic diversity and differential bi-allelic expression allows diatom success in the polar Southern Ocean.</title>
        <authorList>
            <consortium name="DOE Joint Genome Institute"/>
            <person name="Mock T."/>
            <person name="Otillar R.P."/>
            <person name="Strauss J."/>
            <person name="Dupont C."/>
            <person name="Frickenhaus S."/>
            <person name="Maumus F."/>
            <person name="Mcmullan M."/>
            <person name="Sanges R."/>
            <person name="Schmutz J."/>
            <person name="Toseland A."/>
            <person name="Valas R."/>
            <person name="Veluchamy A."/>
            <person name="Ward B.J."/>
            <person name="Allen A."/>
            <person name="Barry K."/>
            <person name="Falciatore A."/>
            <person name="Ferrante M."/>
            <person name="Fortunato A.E."/>
            <person name="Gloeckner G."/>
            <person name="Gruber A."/>
            <person name="Hipkin R."/>
            <person name="Janech M."/>
            <person name="Kroth P."/>
            <person name="Leese F."/>
            <person name="Lindquist E."/>
            <person name="Lyon B.R."/>
            <person name="Martin J."/>
            <person name="Mayer C."/>
            <person name="Parker M."/>
            <person name="Quesneville H."/>
            <person name="Raymond J."/>
            <person name="Uhlig C."/>
            <person name="Valentin K.U."/>
            <person name="Worden A.Z."/>
            <person name="Armbrust E.V."/>
            <person name="Bowler C."/>
            <person name="Green B."/>
            <person name="Moulton V."/>
            <person name="Van Oosterhout C."/>
            <person name="Grigoriev I."/>
        </authorList>
    </citation>
    <scope>NUCLEOTIDE SEQUENCE [LARGE SCALE GENOMIC DNA]</scope>
    <source>
        <strain evidence="1 2">CCMP1102</strain>
    </source>
</reference>
<dbReference type="KEGG" id="fcy:FRACYDRAFT_251493"/>
<dbReference type="InParanoid" id="A0A1E7EMN4"/>